<proteinExistence type="predicted"/>
<dbReference type="AlphaFoldDB" id="A0A371E3C3"/>
<evidence type="ECO:0000313" key="2">
    <source>
        <dbReference type="Proteomes" id="UP000257109"/>
    </source>
</evidence>
<dbReference type="Proteomes" id="UP000257109">
    <property type="component" value="Unassembled WGS sequence"/>
</dbReference>
<gene>
    <name evidence="1" type="ORF">CR513_61336</name>
</gene>
<sequence>MNSLFKTYSFDYYKKACPSFPLGGLFFSLEEISLFLALHGSKLQASIQKEMRSFWVHDQGNEYNPLLHNPGFQQQSSTLNGPTALSSAFPTCSALNSAILGLSGTEGSSSQVFNTEAPHTPSLL</sequence>
<comment type="caution">
    <text evidence="1">The sequence shown here is derived from an EMBL/GenBank/DDBJ whole genome shotgun (WGS) entry which is preliminary data.</text>
</comment>
<reference evidence="1" key="1">
    <citation type="submission" date="2018-05" db="EMBL/GenBank/DDBJ databases">
        <title>Draft genome of Mucuna pruriens seed.</title>
        <authorList>
            <person name="Nnadi N.E."/>
            <person name="Vos R."/>
            <person name="Hasami M.H."/>
            <person name="Devisetty U.K."/>
            <person name="Aguiy J.C."/>
        </authorList>
    </citation>
    <scope>NUCLEOTIDE SEQUENCE [LARGE SCALE GENOMIC DNA]</scope>
    <source>
        <strain evidence="1">JCA_2017</strain>
    </source>
</reference>
<organism evidence="1 2">
    <name type="scientific">Mucuna pruriens</name>
    <name type="common">Velvet bean</name>
    <name type="synonym">Dolichos pruriens</name>
    <dbReference type="NCBI Taxonomy" id="157652"/>
    <lineage>
        <taxon>Eukaryota</taxon>
        <taxon>Viridiplantae</taxon>
        <taxon>Streptophyta</taxon>
        <taxon>Embryophyta</taxon>
        <taxon>Tracheophyta</taxon>
        <taxon>Spermatophyta</taxon>
        <taxon>Magnoliopsida</taxon>
        <taxon>eudicotyledons</taxon>
        <taxon>Gunneridae</taxon>
        <taxon>Pentapetalae</taxon>
        <taxon>rosids</taxon>
        <taxon>fabids</taxon>
        <taxon>Fabales</taxon>
        <taxon>Fabaceae</taxon>
        <taxon>Papilionoideae</taxon>
        <taxon>50 kb inversion clade</taxon>
        <taxon>NPAAA clade</taxon>
        <taxon>indigoferoid/millettioid clade</taxon>
        <taxon>Phaseoleae</taxon>
        <taxon>Mucuna</taxon>
    </lineage>
</organism>
<dbReference type="EMBL" id="QJKJ01016811">
    <property type="protein sequence ID" value="RDX60515.1"/>
    <property type="molecule type" value="Genomic_DNA"/>
</dbReference>
<accession>A0A371E3C3</accession>
<keyword evidence="2" id="KW-1185">Reference proteome</keyword>
<feature type="non-terminal residue" evidence="1">
    <location>
        <position position="124"/>
    </location>
</feature>
<evidence type="ECO:0000313" key="1">
    <source>
        <dbReference type="EMBL" id="RDX60515.1"/>
    </source>
</evidence>
<protein>
    <submittedName>
        <fullName evidence="1">Uncharacterized protein</fullName>
    </submittedName>
</protein>
<feature type="non-terminal residue" evidence="1">
    <location>
        <position position="1"/>
    </location>
</feature>
<name>A0A371E3C3_MUCPR</name>